<feature type="transmembrane region" description="Helical" evidence="7">
    <location>
        <begin position="264"/>
        <end position="287"/>
    </location>
</feature>
<feature type="transmembrane region" description="Helical" evidence="7">
    <location>
        <begin position="79"/>
        <end position="101"/>
    </location>
</feature>
<dbReference type="Proteomes" id="UP001596147">
    <property type="component" value="Unassembled WGS sequence"/>
</dbReference>
<dbReference type="PANTHER" id="PTHR30193:SF37">
    <property type="entry name" value="INNER MEMBRANE ABC TRANSPORTER PERMEASE PROTEIN YCJO"/>
    <property type="match status" value="1"/>
</dbReference>
<evidence type="ECO:0000256" key="4">
    <source>
        <dbReference type="ARBA" id="ARBA00022692"/>
    </source>
</evidence>
<dbReference type="InterPro" id="IPR051393">
    <property type="entry name" value="ABC_transporter_permease"/>
</dbReference>
<dbReference type="CDD" id="cd06261">
    <property type="entry name" value="TM_PBP2"/>
    <property type="match status" value="1"/>
</dbReference>
<accession>A0ABW0LMX6</accession>
<evidence type="ECO:0000259" key="8">
    <source>
        <dbReference type="PROSITE" id="PS50928"/>
    </source>
</evidence>
<comment type="subcellular location">
    <subcellularLocation>
        <location evidence="1 7">Cell membrane</location>
        <topology evidence="1 7">Multi-pass membrane protein</topology>
    </subcellularLocation>
</comment>
<feature type="transmembrane region" description="Helical" evidence="7">
    <location>
        <begin position="113"/>
        <end position="132"/>
    </location>
</feature>
<keyword evidence="10" id="KW-1185">Reference proteome</keyword>
<feature type="transmembrane region" description="Helical" evidence="7">
    <location>
        <begin position="213"/>
        <end position="233"/>
    </location>
</feature>
<keyword evidence="5 7" id="KW-1133">Transmembrane helix</keyword>
<keyword evidence="3" id="KW-1003">Cell membrane</keyword>
<keyword evidence="2 7" id="KW-0813">Transport</keyword>
<evidence type="ECO:0000256" key="7">
    <source>
        <dbReference type="RuleBase" id="RU363032"/>
    </source>
</evidence>
<evidence type="ECO:0000313" key="10">
    <source>
        <dbReference type="Proteomes" id="UP001596147"/>
    </source>
</evidence>
<sequence length="295" mass="32785">MMKSQFSLKKNDVKTAYGMLLPNLILLSAFVVIPLIYAIYVSFYEWSFYQDNVFVGFQNFERVIKDPLFFKALWVGVKFTLIVIPVQLIAAFLFANLIRFVGGKIGGFVKTSIYVPHVISGVVASIIFIFIYDYHGGLANAVLEIFGAEPVAWLNDIKIALGSISVPAIWLGFGFTTLIMLAGLNDIPSSYYEAAEIDGANAVQKMFRITIPLLKNIFVYLLVVGVTGAIQQFDLPYMMTGGGPLNETTTPNLFIYNHFKNDPYMGYTIASALLLFVILGAISALIFRLMNSNKD</sequence>
<keyword evidence="6 7" id="KW-0472">Membrane</keyword>
<dbReference type="SUPFAM" id="SSF161098">
    <property type="entry name" value="MetI-like"/>
    <property type="match status" value="1"/>
</dbReference>
<feature type="transmembrane region" description="Helical" evidence="7">
    <location>
        <begin position="159"/>
        <end position="182"/>
    </location>
</feature>
<evidence type="ECO:0000256" key="2">
    <source>
        <dbReference type="ARBA" id="ARBA00022448"/>
    </source>
</evidence>
<dbReference type="PROSITE" id="PS50928">
    <property type="entry name" value="ABC_TM1"/>
    <property type="match status" value="1"/>
</dbReference>
<dbReference type="Pfam" id="PF00528">
    <property type="entry name" value="BPD_transp_1"/>
    <property type="match status" value="1"/>
</dbReference>
<keyword evidence="4 7" id="KW-0812">Transmembrane</keyword>
<dbReference type="EMBL" id="JBHSMC010000025">
    <property type="protein sequence ID" value="MFC5466362.1"/>
    <property type="molecule type" value="Genomic_DNA"/>
</dbReference>
<evidence type="ECO:0000256" key="3">
    <source>
        <dbReference type="ARBA" id="ARBA00022475"/>
    </source>
</evidence>
<evidence type="ECO:0000256" key="6">
    <source>
        <dbReference type="ARBA" id="ARBA00023136"/>
    </source>
</evidence>
<dbReference type="InterPro" id="IPR035906">
    <property type="entry name" value="MetI-like_sf"/>
</dbReference>
<dbReference type="InterPro" id="IPR000515">
    <property type="entry name" value="MetI-like"/>
</dbReference>
<proteinExistence type="inferred from homology"/>
<evidence type="ECO:0000313" key="9">
    <source>
        <dbReference type="EMBL" id="MFC5466362.1"/>
    </source>
</evidence>
<feature type="domain" description="ABC transmembrane type-1" evidence="8">
    <location>
        <begin position="69"/>
        <end position="286"/>
    </location>
</feature>
<comment type="similarity">
    <text evidence="7">Belongs to the binding-protein-dependent transport system permease family.</text>
</comment>
<reference evidence="10" key="1">
    <citation type="journal article" date="2019" name="Int. J. Syst. Evol. Microbiol.">
        <title>The Global Catalogue of Microorganisms (GCM) 10K type strain sequencing project: providing services to taxonomists for standard genome sequencing and annotation.</title>
        <authorList>
            <consortium name="The Broad Institute Genomics Platform"/>
            <consortium name="The Broad Institute Genome Sequencing Center for Infectious Disease"/>
            <person name="Wu L."/>
            <person name="Ma J."/>
        </authorList>
    </citation>
    <scope>NUCLEOTIDE SEQUENCE [LARGE SCALE GENOMIC DNA]</scope>
    <source>
        <strain evidence="10">CGMCC 1.12237</strain>
    </source>
</reference>
<gene>
    <name evidence="9" type="ORF">ACFPM4_16705</name>
</gene>
<name>A0ABW0LMX6_9BACI</name>
<dbReference type="Gene3D" id="1.10.3720.10">
    <property type="entry name" value="MetI-like"/>
    <property type="match status" value="1"/>
</dbReference>
<comment type="caution">
    <text evidence="9">The sequence shown here is derived from an EMBL/GenBank/DDBJ whole genome shotgun (WGS) entry which is preliminary data.</text>
</comment>
<evidence type="ECO:0000256" key="5">
    <source>
        <dbReference type="ARBA" id="ARBA00022989"/>
    </source>
</evidence>
<feature type="transmembrane region" description="Helical" evidence="7">
    <location>
        <begin position="20"/>
        <end position="40"/>
    </location>
</feature>
<organism evidence="9 10">
    <name type="scientific">Lederbergia graminis</name>
    <dbReference type="NCBI Taxonomy" id="735518"/>
    <lineage>
        <taxon>Bacteria</taxon>
        <taxon>Bacillati</taxon>
        <taxon>Bacillota</taxon>
        <taxon>Bacilli</taxon>
        <taxon>Bacillales</taxon>
        <taxon>Bacillaceae</taxon>
        <taxon>Lederbergia</taxon>
    </lineage>
</organism>
<protein>
    <submittedName>
        <fullName evidence="9">Carbohydrate ABC transporter permease</fullName>
    </submittedName>
</protein>
<dbReference type="PANTHER" id="PTHR30193">
    <property type="entry name" value="ABC TRANSPORTER PERMEASE PROTEIN"/>
    <property type="match status" value="1"/>
</dbReference>
<evidence type="ECO:0000256" key="1">
    <source>
        <dbReference type="ARBA" id="ARBA00004651"/>
    </source>
</evidence>